<proteinExistence type="predicted"/>
<protein>
    <submittedName>
        <fullName evidence="1">Uncharacterized protein</fullName>
    </submittedName>
</protein>
<gene>
    <name evidence="1" type="ORF">H8744_00635</name>
</gene>
<dbReference type="EMBL" id="JACRTF010000001">
    <property type="protein sequence ID" value="MBC8591765.1"/>
    <property type="molecule type" value="Genomic_DNA"/>
</dbReference>
<dbReference type="Proteomes" id="UP000651085">
    <property type="component" value="Unassembled WGS sequence"/>
</dbReference>
<reference evidence="1" key="1">
    <citation type="submission" date="2020-08" db="EMBL/GenBank/DDBJ databases">
        <title>Genome public.</title>
        <authorList>
            <person name="Liu C."/>
            <person name="Sun Q."/>
        </authorList>
    </citation>
    <scope>NUCLEOTIDE SEQUENCE</scope>
    <source>
        <strain evidence="1">N12</strain>
    </source>
</reference>
<dbReference type="AlphaFoldDB" id="A0A926INS2"/>
<comment type="caution">
    <text evidence="1">The sequence shown here is derived from an EMBL/GenBank/DDBJ whole genome shotgun (WGS) entry which is preliminary data.</text>
</comment>
<evidence type="ECO:0000313" key="1">
    <source>
        <dbReference type="EMBL" id="MBC8591765.1"/>
    </source>
</evidence>
<name>A0A926INS2_9BACT</name>
<accession>A0A926INS2</accession>
<keyword evidence="2" id="KW-1185">Reference proteome</keyword>
<organism evidence="1 2">
    <name type="scientific">Jilunia laotingensis</name>
    <dbReference type="NCBI Taxonomy" id="2763675"/>
    <lineage>
        <taxon>Bacteria</taxon>
        <taxon>Pseudomonadati</taxon>
        <taxon>Bacteroidota</taxon>
        <taxon>Bacteroidia</taxon>
        <taxon>Bacteroidales</taxon>
        <taxon>Bacteroidaceae</taxon>
        <taxon>Jilunia</taxon>
    </lineage>
</organism>
<sequence length="148" mass="17441">MENNTQSTVDSRFVKELQYFVHISFTSEEEMKAFYLQMSKIVNPQLQYVELDESIKLKNLFRKLRQYINCLQFIGDHEWNAGIAEIQNASGVYMLQNNVELKKRLKNNEAIGMHLQFMTQLAGNIHLIKQIQGIINYHRGNVEYLLKK</sequence>
<evidence type="ECO:0000313" key="2">
    <source>
        <dbReference type="Proteomes" id="UP000651085"/>
    </source>
</evidence>
<dbReference type="RefSeq" id="WP_262432985.1">
    <property type="nucleotide sequence ID" value="NZ_JACRTF010000001.1"/>
</dbReference>